<feature type="repeat" description="WD" evidence="3">
    <location>
        <begin position="637"/>
        <end position="668"/>
    </location>
</feature>
<proteinExistence type="predicted"/>
<name>A0A6C2CZM0_9RHOO</name>
<keyword evidence="2" id="KW-0677">Repeat</keyword>
<evidence type="ECO:0000259" key="4">
    <source>
        <dbReference type="PROSITE" id="PS50987"/>
    </source>
</evidence>
<comment type="caution">
    <text evidence="5">The sequence shown here is derived from an EMBL/GenBank/DDBJ whole genome shotgun (WGS) entry which is preliminary data.</text>
</comment>
<organism evidence="5 6">
    <name type="scientific">Zoogloea oleivorans</name>
    <dbReference type="NCBI Taxonomy" id="1552750"/>
    <lineage>
        <taxon>Bacteria</taxon>
        <taxon>Pseudomonadati</taxon>
        <taxon>Pseudomonadota</taxon>
        <taxon>Betaproteobacteria</taxon>
        <taxon>Rhodocyclales</taxon>
        <taxon>Zoogloeaceae</taxon>
        <taxon>Zoogloea</taxon>
    </lineage>
</organism>
<dbReference type="PRINTS" id="PR00320">
    <property type="entry name" value="GPROTEINBRPT"/>
</dbReference>
<feature type="repeat" description="WD" evidence="3">
    <location>
        <begin position="696"/>
        <end position="729"/>
    </location>
</feature>
<keyword evidence="1 3" id="KW-0853">WD repeat</keyword>
<sequence>MSDAPLSLLPVDATDPYIGLKPYTEAERDRFFGRERDAQLLINKLFSHPLTLLYAPSGVGKTSLLRALVMPELRGEEAQVVYFDKWNSLDPCDAVAQVIAGGDVPAGQGQLVDAAKLRLTRDSTTLVLVLDQFEEYLQRYAGDLGMLPAALGALLRAGLDVRVVLSFREEFLASVDACLRAHVLALFASTYHLEHLDRERAREAIMAPALKFGGRCDEVLVDQLVDDLAPSDAERGVARLFRGGIELPFLQLICRCLWEHARQAGAAGLRMADYRKLGGRRGIIAGYLREVTHNFGPLQSLDAAKVLKALAPRSGVKIAYPIDALAAQAQLSEARARHVLDILQQHRIVRTRDAGGSVSYELQHDAFIEIVRPWAEQRFRCRNRLIGGLAGLLLLAGIGLNALLWQNERQEREDRRVAAELTDRIDVDARKALEEALALAQVSRDHNVSNTLRLAISNFLQNPALAPHKGAANVAAYSADGRWILTAGEDGEARLVDSQTLQVRARVKHAAAVVAVAASADGQRLVSAGRDGVLRVWDAAGHELTVCGRAGGSPWVDADISKDGRRVAGIRESEDGTAPDLLVTAVGGVCALTRLSGHFGNVGSAVLDDAGERVLSFGNNDNTARVWNAVSGVLLATLTHPDEVLSASFSADGQQVVVAVADGSIYRWTTSGQVIGRPLEIPVDPVEAEQRPVLATSARLSPDGRTLVAASSDGHIYLWTLGEGEQAAGPAQVLQGVHPGGALSVQFSQDGKRILSFGVDDTLRVWDTPFSFLARELRGHTQGVRSATFSPDGREVLSAGADGAVKLWRLQAPDLLPPTGNGLILGGNGQYSFRLSTGQLFASSAPGAPRDLLQKGESVRSATFSRDGALLAVGMASGRLRVVESAGGTTRFETDDLESPLFALAFDGEGRRLASGGADGRLRLYELASPRADRSGIDAHAGPVFSLDVSPDGSRLVSTGADGAARVWAWGAGHAPLSTLEGEADRVRDARFSDDGRRILKRNGDRISTFDGNAWARSDAELPAYARSLLGFSAK</sequence>
<dbReference type="CDD" id="cd00200">
    <property type="entry name" value="WD40"/>
    <property type="match status" value="1"/>
</dbReference>
<gene>
    <name evidence="5" type="ORF">ETQ85_10340</name>
</gene>
<dbReference type="Proteomes" id="UP000389128">
    <property type="component" value="Unassembled WGS sequence"/>
</dbReference>
<dbReference type="RefSeq" id="WP_148578965.1">
    <property type="nucleotide sequence ID" value="NZ_SDKK01000008.1"/>
</dbReference>
<reference evidence="5 6" key="1">
    <citation type="submission" date="2019-01" db="EMBL/GenBank/DDBJ databases">
        <title>Zoogloea oleivorans genome sequencing and assembly.</title>
        <authorList>
            <person name="Tancsics A."/>
            <person name="Farkas M."/>
            <person name="Kriszt B."/>
            <person name="Maroti G."/>
            <person name="Horvath B."/>
        </authorList>
    </citation>
    <scope>NUCLEOTIDE SEQUENCE [LARGE SCALE GENOMIC DNA]</scope>
    <source>
        <strain evidence="5 6">Buc</strain>
    </source>
</reference>
<keyword evidence="6" id="KW-1185">Reference proteome</keyword>
<dbReference type="PANTHER" id="PTHR22847">
    <property type="entry name" value="WD40 REPEAT PROTEIN"/>
    <property type="match status" value="1"/>
</dbReference>
<dbReference type="InterPro" id="IPR015943">
    <property type="entry name" value="WD40/YVTN_repeat-like_dom_sf"/>
</dbReference>
<dbReference type="InterPro" id="IPR001680">
    <property type="entry name" value="WD40_rpt"/>
</dbReference>
<evidence type="ECO:0000313" key="5">
    <source>
        <dbReference type="EMBL" id="TYC58905.1"/>
    </source>
</evidence>
<dbReference type="SUPFAM" id="SSF50978">
    <property type="entry name" value="WD40 repeat-like"/>
    <property type="match status" value="1"/>
</dbReference>
<dbReference type="InterPro" id="IPR036322">
    <property type="entry name" value="WD40_repeat_dom_sf"/>
</dbReference>
<feature type="domain" description="HTH arsR-type" evidence="4">
    <location>
        <begin position="283"/>
        <end position="382"/>
    </location>
</feature>
<dbReference type="AlphaFoldDB" id="A0A6C2CZM0"/>
<evidence type="ECO:0000256" key="2">
    <source>
        <dbReference type="ARBA" id="ARBA00022737"/>
    </source>
</evidence>
<dbReference type="Pfam" id="PF00400">
    <property type="entry name" value="WD40"/>
    <property type="match status" value="8"/>
</dbReference>
<dbReference type="OrthoDB" id="135039at2"/>
<dbReference type="EMBL" id="SDKK01000008">
    <property type="protein sequence ID" value="TYC58905.1"/>
    <property type="molecule type" value="Genomic_DNA"/>
</dbReference>
<feature type="repeat" description="WD" evidence="3">
    <location>
        <begin position="506"/>
        <end position="538"/>
    </location>
</feature>
<dbReference type="InterPro" id="IPR001845">
    <property type="entry name" value="HTH_ArsR_DNA-bd_dom"/>
</dbReference>
<dbReference type="InterPro" id="IPR027417">
    <property type="entry name" value="P-loop_NTPase"/>
</dbReference>
<evidence type="ECO:0000256" key="3">
    <source>
        <dbReference type="PROSITE-ProRule" id="PRU00221"/>
    </source>
</evidence>
<dbReference type="SUPFAM" id="SSF52540">
    <property type="entry name" value="P-loop containing nucleoside triphosphate hydrolases"/>
    <property type="match status" value="1"/>
</dbReference>
<dbReference type="PROSITE" id="PS50294">
    <property type="entry name" value="WD_REPEATS_REGION"/>
    <property type="match status" value="4"/>
</dbReference>
<dbReference type="PANTHER" id="PTHR22847:SF637">
    <property type="entry name" value="WD REPEAT DOMAIN 5B"/>
    <property type="match status" value="1"/>
</dbReference>
<dbReference type="InterPro" id="IPR011047">
    <property type="entry name" value="Quinoprotein_ADH-like_sf"/>
</dbReference>
<dbReference type="Gene3D" id="3.40.50.300">
    <property type="entry name" value="P-loop containing nucleotide triphosphate hydrolases"/>
    <property type="match status" value="1"/>
</dbReference>
<evidence type="ECO:0000313" key="6">
    <source>
        <dbReference type="Proteomes" id="UP000389128"/>
    </source>
</evidence>
<evidence type="ECO:0000256" key="1">
    <source>
        <dbReference type="ARBA" id="ARBA00022574"/>
    </source>
</evidence>
<feature type="repeat" description="WD" evidence="3">
    <location>
        <begin position="777"/>
        <end position="811"/>
    </location>
</feature>
<dbReference type="InterPro" id="IPR020472">
    <property type="entry name" value="WD40_PAC1"/>
</dbReference>
<feature type="repeat" description="WD" evidence="3">
    <location>
        <begin position="595"/>
        <end position="637"/>
    </location>
</feature>
<dbReference type="Gene3D" id="2.130.10.10">
    <property type="entry name" value="YVTN repeat-like/Quinoprotein amine dehydrogenase"/>
    <property type="match status" value="4"/>
</dbReference>
<accession>A0A6C2CZM0</accession>
<dbReference type="SMART" id="SM00320">
    <property type="entry name" value="WD40"/>
    <property type="match status" value="11"/>
</dbReference>
<dbReference type="Pfam" id="PF20703">
    <property type="entry name" value="nSTAND1"/>
    <property type="match status" value="1"/>
</dbReference>
<dbReference type="SUPFAM" id="SSF50998">
    <property type="entry name" value="Quinoprotein alcohol dehydrogenase-like"/>
    <property type="match status" value="1"/>
</dbReference>
<dbReference type="PROSITE" id="PS50987">
    <property type="entry name" value="HTH_ARSR_2"/>
    <property type="match status" value="1"/>
</dbReference>
<dbReference type="InterPro" id="IPR049052">
    <property type="entry name" value="nSTAND1"/>
</dbReference>
<dbReference type="PROSITE" id="PS50082">
    <property type="entry name" value="WD_REPEATS_2"/>
    <property type="match status" value="8"/>
</dbReference>
<feature type="repeat" description="WD" evidence="3">
    <location>
        <begin position="937"/>
        <end position="968"/>
    </location>
</feature>
<feature type="repeat" description="WD" evidence="3">
    <location>
        <begin position="894"/>
        <end position="935"/>
    </location>
</feature>
<protein>
    <recommendedName>
        <fullName evidence="4">HTH arsR-type domain-containing protein</fullName>
    </recommendedName>
</protein>
<dbReference type="GO" id="GO:0003700">
    <property type="term" value="F:DNA-binding transcription factor activity"/>
    <property type="evidence" value="ECO:0007669"/>
    <property type="project" value="InterPro"/>
</dbReference>
<feature type="repeat" description="WD" evidence="3">
    <location>
        <begin position="735"/>
        <end position="767"/>
    </location>
</feature>